<dbReference type="PANTHER" id="PTHR42715:SF10">
    <property type="entry name" value="BETA-GLUCOSIDASE"/>
    <property type="match status" value="1"/>
</dbReference>
<proteinExistence type="inferred from homology"/>
<dbReference type="InterPro" id="IPR002772">
    <property type="entry name" value="Glyco_hydro_3_C"/>
</dbReference>
<dbReference type="RefSeq" id="WP_184834071.1">
    <property type="nucleotide sequence ID" value="NZ_JACHMN010000002.1"/>
</dbReference>
<dbReference type="Gene3D" id="3.20.20.300">
    <property type="entry name" value="Glycoside hydrolase, family 3, N-terminal domain"/>
    <property type="match status" value="1"/>
</dbReference>
<dbReference type="PRINTS" id="PR00133">
    <property type="entry name" value="GLHYDRLASE3"/>
</dbReference>
<dbReference type="Pfam" id="PF14310">
    <property type="entry name" value="Fn3-like"/>
    <property type="match status" value="1"/>
</dbReference>
<dbReference type="Proteomes" id="UP000587527">
    <property type="component" value="Unassembled WGS sequence"/>
</dbReference>
<keyword evidence="5" id="KW-1185">Reference proteome</keyword>
<evidence type="ECO:0000313" key="4">
    <source>
        <dbReference type="EMBL" id="MBB5868267.1"/>
    </source>
</evidence>
<dbReference type="SMART" id="SM01217">
    <property type="entry name" value="Fn3_like"/>
    <property type="match status" value="1"/>
</dbReference>
<evidence type="ECO:0000256" key="1">
    <source>
        <dbReference type="ARBA" id="ARBA00005336"/>
    </source>
</evidence>
<organism evidence="4 5">
    <name type="scientific">Allocatelliglobosispora scoriae</name>
    <dbReference type="NCBI Taxonomy" id="643052"/>
    <lineage>
        <taxon>Bacteria</taxon>
        <taxon>Bacillati</taxon>
        <taxon>Actinomycetota</taxon>
        <taxon>Actinomycetes</taxon>
        <taxon>Micromonosporales</taxon>
        <taxon>Micromonosporaceae</taxon>
        <taxon>Allocatelliglobosispora</taxon>
    </lineage>
</organism>
<evidence type="ECO:0000313" key="5">
    <source>
        <dbReference type="Proteomes" id="UP000587527"/>
    </source>
</evidence>
<dbReference type="InterPro" id="IPR013783">
    <property type="entry name" value="Ig-like_fold"/>
</dbReference>
<reference evidence="4 5" key="1">
    <citation type="submission" date="2020-08" db="EMBL/GenBank/DDBJ databases">
        <title>Sequencing the genomes of 1000 actinobacteria strains.</title>
        <authorList>
            <person name="Klenk H.-P."/>
        </authorList>
    </citation>
    <scope>NUCLEOTIDE SEQUENCE [LARGE SCALE GENOMIC DNA]</scope>
    <source>
        <strain evidence="4 5">DSM 45362</strain>
    </source>
</reference>
<accession>A0A841BGQ6</accession>
<sequence>MLTDDTGLDAAVWRDPSRDPVDRVEDLLARMTLAEKVAQLYGVWIGADPTDSGEVAPFQHELIDPLDWDRLLPLGLGQITRPFGTAPIDAAVGARQLAVIQAEVVAAGRFGIPAVAHEECLNGFTSLGATIFPSPLAWGAAFDPALVERMATMIGETMRGLGIHQGLAPVLDVTRDPRWGRTEETIGEDPYLVATVGTAYVRGLETAGIIATLKHFAGYSGSRAGRNFGPVGVGPREFADVFLPPFELAVRDGGARSVMHSYAELDGVPAAAHEGLLTGILRDTWGFTGTVVADYFGVTFLHNSHHVAADRGDAARLALRAGVDVELPTVQCFGAPLLAALDAGAVDEALIDRAARRVLRQKCELGLLDPQWTPTATTAERIDLDPPAGRALARQLAEASVVLLANDGTLPLRPDATVAVTGPFADDPHAMLGCYTFPRHVGIHHEGTPIGVEIPTLLDALRAELPQVTTTAWSADVRVVVLGDHSGLFGAGTSGEGSDAADLRLPGDQERVLLDALADGTPTVLVLLSGRPYALGAYADRLAAIVQAYFPGEEGGPAVAGVLSGRVNPSGRSPVSVPRTPGGQPYTYLAPALAHASPVSTVDPTPLFPFGHGLSYTSFAWDDVELSSPTCPTDGEVTLSVRVRNTGARAGSEVVQLYLHDPVAQVTRPVTRLIGYAKVALAPQEAVTVAFTVHADLSSFTGLAGHRVVEPGELELRLCASSSEVRHTVRLDLTGEERTVDHTRRMTTPVAYSAAA</sequence>
<dbReference type="InterPro" id="IPR036962">
    <property type="entry name" value="Glyco_hydro_3_N_sf"/>
</dbReference>
<comment type="caution">
    <text evidence="4">The sequence shown here is derived from an EMBL/GenBank/DDBJ whole genome shotgun (WGS) entry which is preliminary data.</text>
</comment>
<dbReference type="InterPro" id="IPR050288">
    <property type="entry name" value="Cellulose_deg_GH3"/>
</dbReference>
<dbReference type="SUPFAM" id="SSF51445">
    <property type="entry name" value="(Trans)glycosidases"/>
    <property type="match status" value="1"/>
</dbReference>
<keyword evidence="2" id="KW-0378">Hydrolase</keyword>
<comment type="similarity">
    <text evidence="1">Belongs to the glycosyl hydrolase 3 family.</text>
</comment>
<dbReference type="Gene3D" id="2.60.40.10">
    <property type="entry name" value="Immunoglobulins"/>
    <property type="match status" value="1"/>
</dbReference>
<evidence type="ECO:0000256" key="2">
    <source>
        <dbReference type="ARBA" id="ARBA00022801"/>
    </source>
</evidence>
<dbReference type="PANTHER" id="PTHR42715">
    <property type="entry name" value="BETA-GLUCOSIDASE"/>
    <property type="match status" value="1"/>
</dbReference>
<dbReference type="FunFam" id="3.20.20.300:FF:000011">
    <property type="entry name" value="Glycosyl hydrolase"/>
    <property type="match status" value="1"/>
</dbReference>
<feature type="domain" description="Fibronectin type III-like" evidence="3">
    <location>
        <begin position="653"/>
        <end position="722"/>
    </location>
</feature>
<dbReference type="EMBL" id="JACHMN010000002">
    <property type="protein sequence ID" value="MBB5868267.1"/>
    <property type="molecule type" value="Genomic_DNA"/>
</dbReference>
<protein>
    <submittedName>
        <fullName evidence="4">Beta-xylosidase</fullName>
    </submittedName>
</protein>
<gene>
    <name evidence="4" type="ORF">F4553_001646</name>
</gene>
<dbReference type="Gene3D" id="3.40.50.1700">
    <property type="entry name" value="Glycoside hydrolase family 3 C-terminal domain"/>
    <property type="match status" value="1"/>
</dbReference>
<dbReference type="InterPro" id="IPR036881">
    <property type="entry name" value="Glyco_hydro_3_C_sf"/>
</dbReference>
<dbReference type="GO" id="GO:0004553">
    <property type="term" value="F:hydrolase activity, hydrolyzing O-glycosyl compounds"/>
    <property type="evidence" value="ECO:0007669"/>
    <property type="project" value="InterPro"/>
</dbReference>
<dbReference type="AlphaFoldDB" id="A0A841BGQ6"/>
<dbReference type="InterPro" id="IPR017853">
    <property type="entry name" value="GH"/>
</dbReference>
<dbReference type="GO" id="GO:0005975">
    <property type="term" value="P:carbohydrate metabolic process"/>
    <property type="evidence" value="ECO:0007669"/>
    <property type="project" value="InterPro"/>
</dbReference>
<dbReference type="InterPro" id="IPR026891">
    <property type="entry name" value="Fn3-like"/>
</dbReference>
<dbReference type="InterPro" id="IPR001764">
    <property type="entry name" value="Glyco_hydro_3_N"/>
</dbReference>
<evidence type="ECO:0000259" key="3">
    <source>
        <dbReference type="SMART" id="SM01217"/>
    </source>
</evidence>
<dbReference type="Pfam" id="PF00933">
    <property type="entry name" value="Glyco_hydro_3"/>
    <property type="match status" value="1"/>
</dbReference>
<dbReference type="Pfam" id="PF01915">
    <property type="entry name" value="Glyco_hydro_3_C"/>
    <property type="match status" value="1"/>
</dbReference>
<dbReference type="SUPFAM" id="SSF52279">
    <property type="entry name" value="Beta-D-glucan exohydrolase, C-terminal domain"/>
    <property type="match status" value="1"/>
</dbReference>
<name>A0A841BGQ6_9ACTN</name>